<reference evidence="3" key="1">
    <citation type="journal article" date="2019" name="Int. J. Syst. Evol. Microbiol.">
        <title>The Global Catalogue of Microorganisms (GCM) 10K type strain sequencing project: providing services to taxonomists for standard genome sequencing and annotation.</title>
        <authorList>
            <consortium name="The Broad Institute Genomics Platform"/>
            <consortium name="The Broad Institute Genome Sequencing Center for Infectious Disease"/>
            <person name="Wu L."/>
            <person name="Ma J."/>
        </authorList>
    </citation>
    <scope>NUCLEOTIDE SEQUENCE [LARGE SCALE GENOMIC DNA]</scope>
    <source>
        <strain evidence="3">CECT 8570</strain>
    </source>
</reference>
<feature type="region of interest" description="Disordered" evidence="1">
    <location>
        <begin position="202"/>
        <end position="227"/>
    </location>
</feature>
<evidence type="ECO:0008006" key="4">
    <source>
        <dbReference type="Google" id="ProtNLM"/>
    </source>
</evidence>
<organism evidence="2 3">
    <name type="scientific">Simiduia curdlanivorans</name>
    <dbReference type="NCBI Taxonomy" id="1492769"/>
    <lineage>
        <taxon>Bacteria</taxon>
        <taxon>Pseudomonadati</taxon>
        <taxon>Pseudomonadota</taxon>
        <taxon>Gammaproteobacteria</taxon>
        <taxon>Cellvibrionales</taxon>
        <taxon>Cellvibrionaceae</taxon>
        <taxon>Simiduia</taxon>
    </lineage>
</organism>
<comment type="caution">
    <text evidence="2">The sequence shown here is derived from an EMBL/GenBank/DDBJ whole genome shotgun (WGS) entry which is preliminary data.</text>
</comment>
<evidence type="ECO:0000313" key="2">
    <source>
        <dbReference type="EMBL" id="MFC4362560.1"/>
    </source>
</evidence>
<name>A0ABV8V5P1_9GAMM</name>
<keyword evidence="3" id="KW-1185">Reference proteome</keyword>
<dbReference type="EMBL" id="JBHSCX010000007">
    <property type="protein sequence ID" value="MFC4362560.1"/>
    <property type="molecule type" value="Genomic_DNA"/>
</dbReference>
<gene>
    <name evidence="2" type="ORF">ACFOX3_09605</name>
</gene>
<feature type="region of interest" description="Disordered" evidence="1">
    <location>
        <begin position="82"/>
        <end position="110"/>
    </location>
</feature>
<proteinExistence type="predicted"/>
<dbReference type="Proteomes" id="UP001595840">
    <property type="component" value="Unassembled WGS sequence"/>
</dbReference>
<sequence length="227" mass="24043">MSDGRFDIVFRGDIAPGQVLPQVKQRLAALFKRELAQIEPLFSGAPVALKKDVDQLSAEKYKKVLAQAGALVEIREAGTLKAPPARPRPVAKAEPATQPDEAPAPPAPAGLSLVPVGGFLLTDEERKQAVEPSAPVAQVNFELRPLEGSLVDENEIERMAPVQVADVEFDISEPGVELVEAQYKEVAEAVVVADLDVDLAPAGSDLGQLPKEPAPPAPDTSGIRLAD</sequence>
<dbReference type="RefSeq" id="WP_290265412.1">
    <property type="nucleotide sequence ID" value="NZ_JAUFQG010000006.1"/>
</dbReference>
<dbReference type="InterPro" id="IPR014719">
    <property type="entry name" value="Ribosomal_bL12_C/ClpS-like"/>
</dbReference>
<protein>
    <recommendedName>
        <fullName evidence="4">Ribosomal protein L7/L12 C-terminal domain-containing protein</fullName>
    </recommendedName>
</protein>
<accession>A0ABV8V5P1</accession>
<evidence type="ECO:0000313" key="3">
    <source>
        <dbReference type="Proteomes" id="UP001595840"/>
    </source>
</evidence>
<evidence type="ECO:0000256" key="1">
    <source>
        <dbReference type="SAM" id="MobiDB-lite"/>
    </source>
</evidence>
<dbReference type="SUPFAM" id="SSF54736">
    <property type="entry name" value="ClpS-like"/>
    <property type="match status" value="1"/>
</dbReference>
<feature type="compositionally biased region" description="Low complexity" evidence="1">
    <location>
        <begin position="88"/>
        <end position="101"/>
    </location>
</feature>